<dbReference type="Pfam" id="PF00535">
    <property type="entry name" value="Glycos_transf_2"/>
    <property type="match status" value="1"/>
</dbReference>
<keyword evidence="1" id="KW-1133">Transmembrane helix</keyword>
<dbReference type="SUPFAM" id="SSF53448">
    <property type="entry name" value="Nucleotide-diphospho-sugar transferases"/>
    <property type="match status" value="1"/>
</dbReference>
<feature type="transmembrane region" description="Helical" evidence="1">
    <location>
        <begin position="254"/>
        <end position="273"/>
    </location>
</feature>
<proteinExistence type="predicted"/>
<reference evidence="3 5" key="1">
    <citation type="journal article" date="2022" name="Curr. Microbiol.">
        <title>Xanthomonas indica sp. nov., a Novel Member of Non-Pathogenic Xanthomonas Community from Healthy Rice Seeds.</title>
        <authorList>
            <person name="Rana R."/>
            <person name="Madhavan V.N."/>
            <person name="Saroha T."/>
            <person name="Bansal K."/>
            <person name="Kaur A."/>
            <person name="Sonti R.V."/>
            <person name="Patel H.K."/>
            <person name="Patil P.B."/>
        </authorList>
    </citation>
    <scope>NUCLEOTIDE SEQUENCE [LARGE SCALE GENOMIC DNA]</scope>
    <source>
        <strain evidence="3 5">PPL560</strain>
    </source>
</reference>
<dbReference type="PANTHER" id="PTHR48090:SF6">
    <property type="entry name" value="SLR5056 PROTEIN"/>
    <property type="match status" value="1"/>
</dbReference>
<dbReference type="KEGG" id="xin:Q7W82_05970"/>
<evidence type="ECO:0000259" key="2">
    <source>
        <dbReference type="Pfam" id="PF00535"/>
    </source>
</evidence>
<evidence type="ECO:0000256" key="1">
    <source>
        <dbReference type="SAM" id="Phobius"/>
    </source>
</evidence>
<evidence type="ECO:0000313" key="4">
    <source>
        <dbReference type="EMBL" id="XCI81708.1"/>
    </source>
</evidence>
<organism evidence="4">
    <name type="scientific">Xanthomonas indica</name>
    <dbReference type="NCBI Taxonomy" id="2912242"/>
    <lineage>
        <taxon>Bacteria</taxon>
        <taxon>Pseudomonadati</taxon>
        <taxon>Pseudomonadota</taxon>
        <taxon>Gammaproteobacteria</taxon>
        <taxon>Lysobacterales</taxon>
        <taxon>Lysobacteraceae</taxon>
        <taxon>Xanthomonas</taxon>
    </lineage>
</organism>
<gene>
    <name evidence="3" type="ORF">L3V74_09000</name>
    <name evidence="4" type="ORF">Q7W82_05970</name>
</gene>
<feature type="domain" description="Glycosyltransferase 2-like" evidence="2">
    <location>
        <begin position="12"/>
        <end position="172"/>
    </location>
</feature>
<evidence type="ECO:0000313" key="3">
    <source>
        <dbReference type="EMBL" id="MCI2261678.1"/>
    </source>
</evidence>
<dbReference type="Gene3D" id="3.90.550.10">
    <property type="entry name" value="Spore Coat Polysaccharide Biosynthesis Protein SpsA, Chain A"/>
    <property type="match status" value="1"/>
</dbReference>
<keyword evidence="1" id="KW-0812">Transmembrane</keyword>
<reference evidence="4" key="3">
    <citation type="submission" date="2023-08" db="EMBL/GenBank/DDBJ databases">
        <title>Complete genome sequence of Xanthomonas indica.</title>
        <authorList>
            <person name="Patil P.B."/>
            <person name="Rana R."/>
        </authorList>
    </citation>
    <scope>NUCLEOTIDE SEQUENCE</scope>
    <source>
        <strain evidence="4">PPL560</strain>
    </source>
</reference>
<keyword evidence="5" id="KW-1185">Reference proteome</keyword>
<keyword evidence="1" id="KW-0472">Membrane</keyword>
<dbReference type="EMBL" id="JAKJPQ010000006">
    <property type="protein sequence ID" value="MCI2261678.1"/>
    <property type="molecule type" value="Genomic_DNA"/>
</dbReference>
<reference evidence="3" key="2">
    <citation type="submission" date="2022-01" db="EMBL/GenBank/DDBJ databases">
        <authorList>
            <person name="Rana R."/>
            <person name="Patil P.B."/>
        </authorList>
    </citation>
    <scope>NUCLEOTIDE SEQUENCE</scope>
    <source>
        <strain evidence="3">PPL560</strain>
    </source>
</reference>
<dbReference type="CDD" id="cd04179">
    <property type="entry name" value="DPM_DPG-synthase_like"/>
    <property type="match status" value="1"/>
</dbReference>
<dbReference type="Proteomes" id="UP001430647">
    <property type="component" value="Unassembled WGS sequence"/>
</dbReference>
<dbReference type="RefSeq" id="WP_242159720.1">
    <property type="nucleotide sequence ID" value="NZ_CP131914.1"/>
</dbReference>
<evidence type="ECO:0000313" key="5">
    <source>
        <dbReference type="Proteomes" id="UP001430647"/>
    </source>
</evidence>
<dbReference type="InterPro" id="IPR050256">
    <property type="entry name" value="Glycosyltransferase_2"/>
</dbReference>
<dbReference type="InterPro" id="IPR029044">
    <property type="entry name" value="Nucleotide-diphossugar_trans"/>
</dbReference>
<feature type="transmembrane region" description="Helical" evidence="1">
    <location>
        <begin position="285"/>
        <end position="307"/>
    </location>
</feature>
<dbReference type="InterPro" id="IPR001173">
    <property type="entry name" value="Glyco_trans_2-like"/>
</dbReference>
<name>A0AAU8I8S0_9XANT</name>
<dbReference type="AlphaFoldDB" id="A0AAU8I8S0"/>
<sequence>MSVPPPSVVAMVIPCYRVKRHIQSVVAAVGPEVHVIYCVDDACPEGSGDFIESHISDPRVRVLRHSVNQGVGGAVMTGYRRAISDGAAVAVKIDGDGQMDPALLPQFIAPILRGEADYTKGNRFWDLRQIKQMPLLRRIGNLGLSFMSKASTGYWDLFDPTNGYTAISSSVASHLPMDQISKRYFFETDILFRLNTMRAVVVDIPMDARYGDEESGLKVSKILGEFAFKHIRNTFKRIVYNYFLRDLSVASFELVAALALLFLAFTFGGWHWWQSAHHGIATPLGTVMIATVAAVSGLQFLLAFLGYDIASIPRRALTGLLAPRQRPE</sequence>
<dbReference type="PANTHER" id="PTHR48090">
    <property type="entry name" value="UNDECAPRENYL-PHOSPHATE 4-DEOXY-4-FORMAMIDO-L-ARABINOSE TRANSFERASE-RELATED"/>
    <property type="match status" value="1"/>
</dbReference>
<dbReference type="EMBL" id="CP131914">
    <property type="protein sequence ID" value="XCI81708.1"/>
    <property type="molecule type" value="Genomic_DNA"/>
</dbReference>
<protein>
    <submittedName>
        <fullName evidence="4">Glycosyltransferase family 2 protein</fullName>
    </submittedName>
</protein>
<accession>A0AAU8I8S0</accession>